<organism evidence="1">
    <name type="scientific">marine sediment metagenome</name>
    <dbReference type="NCBI Taxonomy" id="412755"/>
    <lineage>
        <taxon>unclassified sequences</taxon>
        <taxon>metagenomes</taxon>
        <taxon>ecological metagenomes</taxon>
    </lineage>
</organism>
<sequence length="209" mass="22972">MVAGNISDRIVSLVTSDVPEYIISLTEANQQTDYFSQVRPYIPIYGPEGVDSPFLRAIWEEKVVDSARLWKLDWGGLRLIFAYGTEKITTMLDAPAAHTVGVISATIEIDKKAIKQTELHSILVAYNKRVPTKPVAFVAVVGEGENAVEIDGIQYFGIGVRGEKAQGKYSVAARVDVDVESVRAVFLDDGREITLKGPPLKEKRTCAEC</sequence>
<protein>
    <submittedName>
        <fullName evidence="1">Uncharacterized protein</fullName>
    </submittedName>
</protein>
<gene>
    <name evidence="1" type="ORF">S01H1_21353</name>
</gene>
<accession>X0U488</accession>
<comment type="caution">
    <text evidence="1">The sequence shown here is derived from an EMBL/GenBank/DDBJ whole genome shotgun (WGS) entry which is preliminary data.</text>
</comment>
<proteinExistence type="predicted"/>
<name>X0U488_9ZZZZ</name>
<dbReference type="EMBL" id="BARS01011825">
    <property type="protein sequence ID" value="GAF94161.1"/>
    <property type="molecule type" value="Genomic_DNA"/>
</dbReference>
<dbReference type="AlphaFoldDB" id="X0U488"/>
<evidence type="ECO:0000313" key="1">
    <source>
        <dbReference type="EMBL" id="GAF94161.1"/>
    </source>
</evidence>
<reference evidence="1" key="1">
    <citation type="journal article" date="2014" name="Front. Microbiol.">
        <title>High frequency of phylogenetically diverse reductive dehalogenase-homologous genes in deep subseafloor sedimentary metagenomes.</title>
        <authorList>
            <person name="Kawai M."/>
            <person name="Futagami T."/>
            <person name="Toyoda A."/>
            <person name="Takaki Y."/>
            <person name="Nishi S."/>
            <person name="Hori S."/>
            <person name="Arai W."/>
            <person name="Tsubouchi T."/>
            <person name="Morono Y."/>
            <person name="Uchiyama I."/>
            <person name="Ito T."/>
            <person name="Fujiyama A."/>
            <person name="Inagaki F."/>
            <person name="Takami H."/>
        </authorList>
    </citation>
    <scope>NUCLEOTIDE SEQUENCE</scope>
    <source>
        <strain evidence="1">Expedition CK06-06</strain>
    </source>
</reference>
<feature type="non-terminal residue" evidence="1">
    <location>
        <position position="209"/>
    </location>
</feature>